<dbReference type="SUPFAM" id="SSF46785">
    <property type="entry name" value="Winged helix' DNA-binding domain"/>
    <property type="match status" value="1"/>
</dbReference>
<sequence>MAIPTLDVFQVIGDPSRRKMLMMLSANSLTINSLAANFDMSRPAVSKHIKILETAGFISIQDMGRERYCTLKKEGFEELQAWLSYFDEFWASKLKKLETLLNNKLPN</sequence>
<feature type="domain" description="HTH arsR-type" evidence="1">
    <location>
        <begin position="1"/>
        <end position="91"/>
    </location>
</feature>
<dbReference type="CDD" id="cd00090">
    <property type="entry name" value="HTH_ARSR"/>
    <property type="match status" value="1"/>
</dbReference>
<protein>
    <submittedName>
        <fullName evidence="2">Metalloregulator ArsR/SmtB family transcription factor</fullName>
    </submittedName>
</protein>
<dbReference type="InterPro" id="IPR036390">
    <property type="entry name" value="WH_DNA-bd_sf"/>
</dbReference>
<keyword evidence="3" id="KW-1185">Reference proteome</keyword>
<name>A0ABZ0TX27_9SPHI</name>
<evidence type="ECO:0000313" key="2">
    <source>
        <dbReference type="EMBL" id="WPU96035.1"/>
    </source>
</evidence>
<dbReference type="InterPro" id="IPR036388">
    <property type="entry name" value="WH-like_DNA-bd_sf"/>
</dbReference>
<evidence type="ECO:0000313" key="3">
    <source>
        <dbReference type="Proteomes" id="UP001324380"/>
    </source>
</evidence>
<organism evidence="2 3">
    <name type="scientific">Mucilaginibacter sabulilitoris</name>
    <dbReference type="NCBI Taxonomy" id="1173583"/>
    <lineage>
        <taxon>Bacteria</taxon>
        <taxon>Pseudomonadati</taxon>
        <taxon>Bacteroidota</taxon>
        <taxon>Sphingobacteriia</taxon>
        <taxon>Sphingobacteriales</taxon>
        <taxon>Sphingobacteriaceae</taxon>
        <taxon>Mucilaginibacter</taxon>
    </lineage>
</organism>
<evidence type="ECO:0000259" key="1">
    <source>
        <dbReference type="PROSITE" id="PS50987"/>
    </source>
</evidence>
<gene>
    <name evidence="2" type="ORF">SNE25_10940</name>
</gene>
<dbReference type="PRINTS" id="PR00778">
    <property type="entry name" value="HTHARSR"/>
</dbReference>
<dbReference type="PANTHER" id="PTHR38600">
    <property type="entry name" value="TRANSCRIPTIONAL REGULATORY PROTEIN"/>
    <property type="match status" value="1"/>
</dbReference>
<dbReference type="PROSITE" id="PS50987">
    <property type="entry name" value="HTH_ARSR_2"/>
    <property type="match status" value="1"/>
</dbReference>
<dbReference type="EMBL" id="CP139558">
    <property type="protein sequence ID" value="WPU96035.1"/>
    <property type="molecule type" value="Genomic_DNA"/>
</dbReference>
<dbReference type="InterPro" id="IPR011991">
    <property type="entry name" value="ArsR-like_HTH"/>
</dbReference>
<dbReference type="InterPro" id="IPR001845">
    <property type="entry name" value="HTH_ArsR_DNA-bd_dom"/>
</dbReference>
<dbReference type="PANTHER" id="PTHR38600:SF2">
    <property type="entry name" value="SLL0088 PROTEIN"/>
    <property type="match status" value="1"/>
</dbReference>
<accession>A0ABZ0TX27</accession>
<dbReference type="Gene3D" id="1.10.10.10">
    <property type="entry name" value="Winged helix-like DNA-binding domain superfamily/Winged helix DNA-binding domain"/>
    <property type="match status" value="1"/>
</dbReference>
<dbReference type="Proteomes" id="UP001324380">
    <property type="component" value="Chromosome"/>
</dbReference>
<dbReference type="Pfam" id="PF01022">
    <property type="entry name" value="HTH_5"/>
    <property type="match status" value="1"/>
</dbReference>
<dbReference type="RefSeq" id="WP_321565138.1">
    <property type="nucleotide sequence ID" value="NZ_CP139558.1"/>
</dbReference>
<proteinExistence type="predicted"/>
<reference evidence="2 3" key="1">
    <citation type="submission" date="2023-11" db="EMBL/GenBank/DDBJ databases">
        <title>Analysis of the Genomes of Mucilaginibacter gossypii cycad 4 and M. sabulilitoris SNA2: microbes with the potential for plant growth promotion.</title>
        <authorList>
            <person name="Hirsch A.M."/>
            <person name="Humm E."/>
            <person name="Rubbi M."/>
            <person name="Del Vecchio G."/>
            <person name="Ha S.M."/>
            <person name="Pellegrini M."/>
            <person name="Gunsalus R.P."/>
        </authorList>
    </citation>
    <scope>NUCLEOTIDE SEQUENCE [LARGE SCALE GENOMIC DNA]</scope>
    <source>
        <strain evidence="2 3">SNA2</strain>
    </source>
</reference>
<dbReference type="NCBIfam" id="NF033788">
    <property type="entry name" value="HTH_metalloreg"/>
    <property type="match status" value="1"/>
</dbReference>
<dbReference type="SMART" id="SM00418">
    <property type="entry name" value="HTH_ARSR"/>
    <property type="match status" value="1"/>
</dbReference>